<proteinExistence type="predicted"/>
<evidence type="ECO:0000259" key="1">
    <source>
        <dbReference type="Pfam" id="PF00903"/>
    </source>
</evidence>
<gene>
    <name evidence="2" type="ORF">ACFFF6_18965</name>
</gene>
<comment type="caution">
    <text evidence="2">The sequence shown here is derived from an EMBL/GenBank/DDBJ whole genome shotgun (WGS) entry which is preliminary data.</text>
</comment>
<dbReference type="InterPro" id="IPR028973">
    <property type="entry name" value="PhnB-like"/>
</dbReference>
<protein>
    <submittedName>
        <fullName evidence="2">VOC family protein</fullName>
    </submittedName>
</protein>
<dbReference type="InterPro" id="IPR029068">
    <property type="entry name" value="Glyas_Bleomycin-R_OHBP_Dase"/>
</dbReference>
<keyword evidence="3" id="KW-1185">Reference proteome</keyword>
<dbReference type="EMBL" id="JBHLSV010000037">
    <property type="protein sequence ID" value="MFC0676036.1"/>
    <property type="molecule type" value="Genomic_DNA"/>
</dbReference>
<dbReference type="CDD" id="cd06588">
    <property type="entry name" value="PhnB_like"/>
    <property type="match status" value="1"/>
</dbReference>
<name>A0ABV6RGZ5_9MICO</name>
<dbReference type="Pfam" id="PF00903">
    <property type="entry name" value="Glyoxalase"/>
    <property type="match status" value="1"/>
</dbReference>
<accession>A0ABV6RGZ5</accession>
<dbReference type="RefSeq" id="WP_376983079.1">
    <property type="nucleotide sequence ID" value="NZ_JBHLSV010000037.1"/>
</dbReference>
<feature type="domain" description="Glyoxalase/fosfomycin resistance/dioxygenase" evidence="1">
    <location>
        <begin position="13"/>
        <end position="135"/>
    </location>
</feature>
<sequence>MAYALRPYLTFPGTAREALEFYRSIFGGELTVHTFASFHALPEGSASGDKVMHADLVTEFFTLHASDAIPEMPEPVRFGENVNLSLMGEGADALEELTVAFEKLGDGGRVTMPLALQMWGDHYGALVDRFGTAWMVDVHVPGDDV</sequence>
<evidence type="ECO:0000313" key="3">
    <source>
        <dbReference type="Proteomes" id="UP001589793"/>
    </source>
</evidence>
<dbReference type="InterPro" id="IPR004360">
    <property type="entry name" value="Glyas_Fos-R_dOase_dom"/>
</dbReference>
<organism evidence="2 3">
    <name type="scientific">Brachybacterium hainanense</name>
    <dbReference type="NCBI Taxonomy" id="1541174"/>
    <lineage>
        <taxon>Bacteria</taxon>
        <taxon>Bacillati</taxon>
        <taxon>Actinomycetota</taxon>
        <taxon>Actinomycetes</taxon>
        <taxon>Micrococcales</taxon>
        <taxon>Dermabacteraceae</taxon>
        <taxon>Brachybacterium</taxon>
    </lineage>
</organism>
<dbReference type="PANTHER" id="PTHR33990:SF1">
    <property type="entry name" value="PROTEIN YJDN"/>
    <property type="match status" value="1"/>
</dbReference>
<evidence type="ECO:0000313" key="2">
    <source>
        <dbReference type="EMBL" id="MFC0676036.1"/>
    </source>
</evidence>
<dbReference type="SUPFAM" id="SSF54593">
    <property type="entry name" value="Glyoxalase/Bleomycin resistance protein/Dihydroxybiphenyl dioxygenase"/>
    <property type="match status" value="1"/>
</dbReference>
<reference evidence="2 3" key="1">
    <citation type="submission" date="2024-09" db="EMBL/GenBank/DDBJ databases">
        <authorList>
            <person name="Sun Q."/>
            <person name="Mori K."/>
        </authorList>
    </citation>
    <scope>NUCLEOTIDE SEQUENCE [LARGE SCALE GENOMIC DNA]</scope>
    <source>
        <strain evidence="2 3">CICC 10874</strain>
    </source>
</reference>
<dbReference type="Proteomes" id="UP001589793">
    <property type="component" value="Unassembled WGS sequence"/>
</dbReference>
<dbReference type="PANTHER" id="PTHR33990">
    <property type="entry name" value="PROTEIN YJDN-RELATED"/>
    <property type="match status" value="1"/>
</dbReference>
<dbReference type="Gene3D" id="3.10.180.10">
    <property type="entry name" value="2,3-Dihydroxybiphenyl 1,2-Dioxygenase, domain 1"/>
    <property type="match status" value="1"/>
</dbReference>